<organism evidence="2">
    <name type="scientific">uncultured Solirubrobacteraceae bacterium</name>
    <dbReference type="NCBI Taxonomy" id="1162706"/>
    <lineage>
        <taxon>Bacteria</taxon>
        <taxon>Bacillati</taxon>
        <taxon>Actinomycetota</taxon>
        <taxon>Thermoleophilia</taxon>
        <taxon>Solirubrobacterales</taxon>
        <taxon>Solirubrobacteraceae</taxon>
        <taxon>environmental samples</taxon>
    </lineage>
</organism>
<accession>A0A6J4TPF4</accession>
<reference evidence="2" key="1">
    <citation type="submission" date="2020-02" db="EMBL/GenBank/DDBJ databases">
        <authorList>
            <person name="Meier V. D."/>
        </authorList>
    </citation>
    <scope>NUCLEOTIDE SEQUENCE</scope>
    <source>
        <strain evidence="2">AVDCRST_MAG67</strain>
    </source>
</reference>
<dbReference type="EMBL" id="CADCVQ010000157">
    <property type="protein sequence ID" value="CAA9527138.1"/>
    <property type="molecule type" value="Genomic_DNA"/>
</dbReference>
<keyword evidence="1" id="KW-0472">Membrane</keyword>
<feature type="transmembrane region" description="Helical" evidence="1">
    <location>
        <begin position="90"/>
        <end position="110"/>
    </location>
</feature>
<dbReference type="AlphaFoldDB" id="A0A6J4TPF4"/>
<sequence length="127" mass="13620">MTALRYIDLVLLWLTVPLALALGAPQLGVLLAGVVWTVQRLVALDVDRRARERASVREAIGLNMATMFARMWLIGATVVVAGVAGEREDGAAAAAVLLVAFTISFVSTLLNRSLTRAAPRPRTPERA</sequence>
<evidence type="ECO:0000256" key="1">
    <source>
        <dbReference type="SAM" id="Phobius"/>
    </source>
</evidence>
<feature type="transmembrane region" description="Helical" evidence="1">
    <location>
        <begin position="12"/>
        <end position="38"/>
    </location>
</feature>
<gene>
    <name evidence="2" type="ORF">AVDCRST_MAG67-3770</name>
</gene>
<keyword evidence="1" id="KW-1133">Transmembrane helix</keyword>
<protein>
    <submittedName>
        <fullName evidence="2">Uncharacterized protein</fullName>
    </submittedName>
</protein>
<evidence type="ECO:0000313" key="2">
    <source>
        <dbReference type="EMBL" id="CAA9527138.1"/>
    </source>
</evidence>
<feature type="transmembrane region" description="Helical" evidence="1">
    <location>
        <begin position="59"/>
        <end position="84"/>
    </location>
</feature>
<name>A0A6J4TPF4_9ACTN</name>
<proteinExistence type="predicted"/>
<keyword evidence="1" id="KW-0812">Transmembrane</keyword>